<keyword evidence="2" id="KW-1185">Reference proteome</keyword>
<evidence type="ECO:0008006" key="3">
    <source>
        <dbReference type="Google" id="ProtNLM"/>
    </source>
</evidence>
<dbReference type="EMBL" id="BMWE01000005">
    <property type="protein sequence ID" value="GGY15400.1"/>
    <property type="molecule type" value="Genomic_DNA"/>
</dbReference>
<proteinExistence type="predicted"/>
<accession>A0ABQ2ZFS1</accession>
<dbReference type="Proteomes" id="UP000653308">
    <property type="component" value="Unassembled WGS sequence"/>
</dbReference>
<evidence type="ECO:0000313" key="1">
    <source>
        <dbReference type="EMBL" id="GGY15400.1"/>
    </source>
</evidence>
<sequence>MCGDAQRFVAQGDPAGSVQGGGVDHDMRMLGWMCHAFRLLRPALIRTPKAPALRQLFQRTEVVARCPWRVSGQVLG</sequence>
<comment type="caution">
    <text evidence="1">The sequence shown here is derived from an EMBL/GenBank/DDBJ whole genome shotgun (WGS) entry which is preliminary data.</text>
</comment>
<protein>
    <recommendedName>
        <fullName evidence="3">Transposase</fullName>
    </recommendedName>
</protein>
<reference evidence="2" key="1">
    <citation type="journal article" date="2019" name="Int. J. Syst. Evol. Microbiol.">
        <title>The Global Catalogue of Microorganisms (GCM) 10K type strain sequencing project: providing services to taxonomists for standard genome sequencing and annotation.</title>
        <authorList>
            <consortium name="The Broad Institute Genomics Platform"/>
            <consortium name="The Broad Institute Genome Sequencing Center for Infectious Disease"/>
            <person name="Wu L."/>
            <person name="Ma J."/>
        </authorList>
    </citation>
    <scope>NUCLEOTIDE SEQUENCE [LARGE SCALE GENOMIC DNA]</scope>
    <source>
        <strain evidence="2">JCM 4957</strain>
    </source>
</reference>
<evidence type="ECO:0000313" key="2">
    <source>
        <dbReference type="Proteomes" id="UP000653308"/>
    </source>
</evidence>
<organism evidence="1 2">
    <name type="scientific">Streptomyces djakartensis</name>
    <dbReference type="NCBI Taxonomy" id="68193"/>
    <lineage>
        <taxon>Bacteria</taxon>
        <taxon>Bacillati</taxon>
        <taxon>Actinomycetota</taxon>
        <taxon>Actinomycetes</taxon>
        <taxon>Kitasatosporales</taxon>
        <taxon>Streptomycetaceae</taxon>
        <taxon>Streptomyces</taxon>
    </lineage>
</organism>
<gene>
    <name evidence="1" type="ORF">GCM10010384_21480</name>
</gene>
<name>A0ABQ2ZFS1_9ACTN</name>